<name>A0A6C0F8K5_9ZZZZ</name>
<dbReference type="PANTHER" id="PTHR22916:SF3">
    <property type="entry name" value="UDP-GLCNAC:BETAGAL BETA-1,3-N-ACETYLGLUCOSAMINYLTRANSFERASE-LIKE PROTEIN 1"/>
    <property type="match status" value="1"/>
</dbReference>
<dbReference type="CDD" id="cd00761">
    <property type="entry name" value="Glyco_tranf_GTA_type"/>
    <property type="match status" value="1"/>
</dbReference>
<dbReference type="Gene3D" id="3.90.550.10">
    <property type="entry name" value="Spore Coat Polysaccharide Biosynthesis Protein SpsA, Chain A"/>
    <property type="match status" value="1"/>
</dbReference>
<dbReference type="AlphaFoldDB" id="A0A6C0F8K5"/>
<protein>
    <recommendedName>
        <fullName evidence="1">Glycosyltransferase 2-like domain-containing protein</fullName>
    </recommendedName>
</protein>
<accession>A0A6C0F8K5</accession>
<organism evidence="2">
    <name type="scientific">viral metagenome</name>
    <dbReference type="NCBI Taxonomy" id="1070528"/>
    <lineage>
        <taxon>unclassified sequences</taxon>
        <taxon>metagenomes</taxon>
        <taxon>organismal metagenomes</taxon>
    </lineage>
</organism>
<reference evidence="2" key="1">
    <citation type="journal article" date="2020" name="Nature">
        <title>Giant virus diversity and host interactions through global metagenomics.</title>
        <authorList>
            <person name="Schulz F."/>
            <person name="Roux S."/>
            <person name="Paez-Espino D."/>
            <person name="Jungbluth S."/>
            <person name="Walsh D.A."/>
            <person name="Denef V.J."/>
            <person name="McMahon K.D."/>
            <person name="Konstantinidis K.T."/>
            <person name="Eloe-Fadrosh E.A."/>
            <person name="Kyrpides N.C."/>
            <person name="Woyke T."/>
        </authorList>
    </citation>
    <scope>NUCLEOTIDE SEQUENCE</scope>
    <source>
        <strain evidence="2">GVMAG-S-ERX556049-19</strain>
    </source>
</reference>
<feature type="domain" description="Glycosyltransferase 2-like" evidence="1">
    <location>
        <begin position="5"/>
        <end position="154"/>
    </location>
</feature>
<dbReference type="InterPro" id="IPR029044">
    <property type="entry name" value="Nucleotide-diphossugar_trans"/>
</dbReference>
<dbReference type="SUPFAM" id="SSF53448">
    <property type="entry name" value="Nucleotide-diphospho-sugar transferases"/>
    <property type="match status" value="1"/>
</dbReference>
<dbReference type="GO" id="GO:0016758">
    <property type="term" value="F:hexosyltransferase activity"/>
    <property type="evidence" value="ECO:0007669"/>
    <property type="project" value="UniProtKB-ARBA"/>
</dbReference>
<dbReference type="EMBL" id="MN738827">
    <property type="protein sequence ID" value="QHT38167.1"/>
    <property type="molecule type" value="Genomic_DNA"/>
</dbReference>
<dbReference type="Pfam" id="PF00535">
    <property type="entry name" value="Glycos_transf_2"/>
    <property type="match status" value="1"/>
</dbReference>
<evidence type="ECO:0000259" key="1">
    <source>
        <dbReference type="Pfam" id="PF00535"/>
    </source>
</evidence>
<dbReference type="PANTHER" id="PTHR22916">
    <property type="entry name" value="GLYCOSYLTRANSFERASE"/>
    <property type="match status" value="1"/>
</dbReference>
<dbReference type="InterPro" id="IPR001173">
    <property type="entry name" value="Glyco_trans_2-like"/>
</dbReference>
<proteinExistence type="predicted"/>
<sequence>MDKVSVIIPTYNRFKYLLNAIKSVKQQTYSNIEIIVVNDCSTQEDYYTFDFKKEFGEEFYIIHLPKNSRKTFGNVCGGGNSRNIGMMIASGTYIAFLDDDDSFLPNKIEKQVQAMKETNCSFSCTEGYGGNNAYKEDQKYRTWHYNGIYWNSLKSIFKNKTRLFENMFKNEVNVWNAEAINTHNCLLCSSTMIKRELINKAGYFPLRHYAEDWAYWKEIIKYTNCVFVREPLTYIDLGHGDGRNY</sequence>
<evidence type="ECO:0000313" key="2">
    <source>
        <dbReference type="EMBL" id="QHT38167.1"/>
    </source>
</evidence>